<gene>
    <name evidence="2" type="ORF">HNQ79_006477</name>
</gene>
<dbReference type="EMBL" id="JACHEM010000032">
    <property type="protein sequence ID" value="MBB6439964.1"/>
    <property type="molecule type" value="Genomic_DNA"/>
</dbReference>
<dbReference type="InterPro" id="IPR002197">
    <property type="entry name" value="HTH_Fis"/>
</dbReference>
<proteinExistence type="predicted"/>
<keyword evidence="3" id="KW-1185">Reference proteome</keyword>
<evidence type="ECO:0000259" key="1">
    <source>
        <dbReference type="Pfam" id="PF02954"/>
    </source>
</evidence>
<evidence type="ECO:0000313" key="2">
    <source>
        <dbReference type="EMBL" id="MBB6439964.1"/>
    </source>
</evidence>
<dbReference type="RefSeq" id="WP_185036447.1">
    <property type="nucleotide sequence ID" value="NZ_BNBN01000019.1"/>
</dbReference>
<dbReference type="GO" id="GO:0043565">
    <property type="term" value="F:sequence-specific DNA binding"/>
    <property type="evidence" value="ECO:0007669"/>
    <property type="project" value="InterPro"/>
</dbReference>
<dbReference type="InterPro" id="IPR058118">
    <property type="entry name" value="Tpg"/>
</dbReference>
<organism evidence="2 3">
    <name type="scientific">Streptomyces candidus</name>
    <dbReference type="NCBI Taxonomy" id="67283"/>
    <lineage>
        <taxon>Bacteria</taxon>
        <taxon>Bacillati</taxon>
        <taxon>Actinomycetota</taxon>
        <taxon>Actinomycetes</taxon>
        <taxon>Kitasatosporales</taxon>
        <taxon>Streptomycetaceae</taxon>
        <taxon>Streptomyces</taxon>
    </lineage>
</organism>
<feature type="domain" description="DNA binding HTH" evidence="1">
    <location>
        <begin position="27"/>
        <end position="51"/>
    </location>
</feature>
<protein>
    <submittedName>
        <fullName evidence="2">Transcriptional regulator with XRE-family HTH domain</fullName>
    </submittedName>
</protein>
<accession>A0A7X0LU10</accession>
<dbReference type="AlphaFoldDB" id="A0A7X0LU10"/>
<evidence type="ECO:0000313" key="3">
    <source>
        <dbReference type="Proteomes" id="UP000540423"/>
    </source>
</evidence>
<dbReference type="Proteomes" id="UP000540423">
    <property type="component" value="Unassembled WGS sequence"/>
</dbReference>
<name>A0A7X0LU10_9ACTN</name>
<sequence>MKILSALRAKFQTRDIPKTPRGRFNALLRREKGNTAKVAERLGVSRRQVQRLVKGERKIENSKPETLGRLESEVRKEHQPRVTAKAQKEAQERGLVIETRAAVGFTADAGTTDDPRMRRLTEEVPPELIPEVFEALRNGDEAKLNELAAKAVSPYFYTPGTAANEDELGIELTDIDYIEFDYRG</sequence>
<dbReference type="NCBIfam" id="NF047541">
    <property type="entry name" value="telomere_Tpg"/>
    <property type="match status" value="1"/>
</dbReference>
<dbReference type="InterPro" id="IPR001387">
    <property type="entry name" value="Cro/C1-type_HTH"/>
</dbReference>
<dbReference type="CDD" id="cd00093">
    <property type="entry name" value="HTH_XRE"/>
    <property type="match status" value="1"/>
</dbReference>
<comment type="caution">
    <text evidence="2">The sequence shown here is derived from an EMBL/GenBank/DDBJ whole genome shotgun (WGS) entry which is preliminary data.</text>
</comment>
<reference evidence="2 3" key="1">
    <citation type="submission" date="2020-08" db="EMBL/GenBank/DDBJ databases">
        <title>Genomic Encyclopedia of Type Strains, Phase IV (KMG-IV): sequencing the most valuable type-strain genomes for metagenomic binning, comparative biology and taxonomic classification.</title>
        <authorList>
            <person name="Goeker M."/>
        </authorList>
    </citation>
    <scope>NUCLEOTIDE SEQUENCE [LARGE SCALE GENOMIC DNA]</scope>
    <source>
        <strain evidence="2 3">DSM 40141</strain>
    </source>
</reference>
<dbReference type="Pfam" id="PF02954">
    <property type="entry name" value="HTH_8"/>
    <property type="match status" value="1"/>
</dbReference>